<evidence type="ECO:0000313" key="2">
    <source>
        <dbReference type="EMBL" id="CAG9759522.1"/>
    </source>
</evidence>
<dbReference type="OrthoDB" id="6287771at2759"/>
<gene>
    <name evidence="2" type="ORF">CEUTPL_LOCUS270</name>
</gene>
<protein>
    <recommendedName>
        <fullName evidence="4">Protein lin-37 homolog</fullName>
    </recommendedName>
</protein>
<dbReference type="GO" id="GO:0017053">
    <property type="term" value="C:transcription repressor complex"/>
    <property type="evidence" value="ECO:0007669"/>
    <property type="project" value="InterPro"/>
</dbReference>
<organism evidence="2 3">
    <name type="scientific">Ceutorhynchus assimilis</name>
    <name type="common">cabbage seed weevil</name>
    <dbReference type="NCBI Taxonomy" id="467358"/>
    <lineage>
        <taxon>Eukaryota</taxon>
        <taxon>Metazoa</taxon>
        <taxon>Ecdysozoa</taxon>
        <taxon>Arthropoda</taxon>
        <taxon>Hexapoda</taxon>
        <taxon>Insecta</taxon>
        <taxon>Pterygota</taxon>
        <taxon>Neoptera</taxon>
        <taxon>Endopterygota</taxon>
        <taxon>Coleoptera</taxon>
        <taxon>Polyphaga</taxon>
        <taxon>Cucujiformia</taxon>
        <taxon>Curculionidae</taxon>
        <taxon>Ceutorhynchinae</taxon>
        <taxon>Ceutorhynchus</taxon>
    </lineage>
</organism>
<dbReference type="InterPro" id="IPR028226">
    <property type="entry name" value="LIN37"/>
</dbReference>
<sequence length="238" mass="27695">MSSKKELLPEITEIQVEIKEENKGNDYSTAKGRLKGALKQLTQKSSEEDSESSDGEADYRKHRSGRKKRNQKVPTPYHHTYLMKLYDRSVDLAKFEEDTPLYPLCRAWMKNQPKNQQKIIKRRASTPEPQAPELNISEDTAVNVERLPPPSTPFVTRIPSPLPEQLLQHKDNLNLDYDECAPVDKNVLIRNHLQRWAKVKKKWIETENKNSERFQRSSEILQEVYNKSPYNIKNGLIA</sequence>
<feature type="compositionally biased region" description="Basic residues" evidence="1">
    <location>
        <begin position="60"/>
        <end position="71"/>
    </location>
</feature>
<reference evidence="2" key="1">
    <citation type="submission" date="2022-01" db="EMBL/GenBank/DDBJ databases">
        <authorList>
            <person name="King R."/>
        </authorList>
    </citation>
    <scope>NUCLEOTIDE SEQUENCE</scope>
</reference>
<dbReference type="AlphaFoldDB" id="A0A9N9QI28"/>
<keyword evidence="3" id="KW-1185">Reference proteome</keyword>
<evidence type="ECO:0000256" key="1">
    <source>
        <dbReference type="SAM" id="MobiDB-lite"/>
    </source>
</evidence>
<name>A0A9N9QI28_9CUCU</name>
<accession>A0A9N9QI28</accession>
<dbReference type="PANTHER" id="PTHR31336">
    <property type="entry name" value="LIN37 HOMOLOG"/>
    <property type="match status" value="1"/>
</dbReference>
<dbReference type="EMBL" id="OU892277">
    <property type="protein sequence ID" value="CAG9759522.1"/>
    <property type="molecule type" value="Genomic_DNA"/>
</dbReference>
<dbReference type="PANTHER" id="PTHR31336:SF3">
    <property type="entry name" value="PROTEIN LIN-37 HOMOLOG"/>
    <property type="match status" value="1"/>
</dbReference>
<evidence type="ECO:0008006" key="4">
    <source>
        <dbReference type="Google" id="ProtNLM"/>
    </source>
</evidence>
<dbReference type="GO" id="GO:0000122">
    <property type="term" value="P:negative regulation of transcription by RNA polymerase II"/>
    <property type="evidence" value="ECO:0007669"/>
    <property type="project" value="TreeGrafter"/>
</dbReference>
<evidence type="ECO:0000313" key="3">
    <source>
        <dbReference type="Proteomes" id="UP001152799"/>
    </source>
</evidence>
<dbReference type="Proteomes" id="UP001152799">
    <property type="component" value="Chromosome 1"/>
</dbReference>
<feature type="region of interest" description="Disordered" evidence="1">
    <location>
        <begin position="18"/>
        <end position="75"/>
    </location>
</feature>
<proteinExistence type="predicted"/>
<dbReference type="GO" id="GO:0031523">
    <property type="term" value="C:Myb complex"/>
    <property type="evidence" value="ECO:0007669"/>
    <property type="project" value="TreeGrafter"/>
</dbReference>
<dbReference type="Pfam" id="PF15306">
    <property type="entry name" value="LIN37"/>
    <property type="match status" value="1"/>
</dbReference>